<evidence type="ECO:0000259" key="2">
    <source>
        <dbReference type="Pfam" id="PF22936"/>
    </source>
</evidence>
<evidence type="ECO:0000313" key="4">
    <source>
        <dbReference type="Proteomes" id="UP001058974"/>
    </source>
</evidence>
<feature type="domain" description="Retrovirus-related Pol polyprotein from transposon TNT 1-94-like beta-barrel" evidence="2">
    <location>
        <begin position="16"/>
        <end position="90"/>
    </location>
</feature>
<feature type="region of interest" description="Disordered" evidence="1">
    <location>
        <begin position="168"/>
        <end position="228"/>
    </location>
</feature>
<dbReference type="AlphaFoldDB" id="A0A9D4WMY2"/>
<name>A0A9D4WMY2_PEA</name>
<feature type="compositionally biased region" description="Low complexity" evidence="1">
    <location>
        <begin position="195"/>
        <end position="208"/>
    </location>
</feature>
<organism evidence="3 4">
    <name type="scientific">Pisum sativum</name>
    <name type="common">Garden pea</name>
    <name type="synonym">Lathyrus oleraceus</name>
    <dbReference type="NCBI Taxonomy" id="3888"/>
    <lineage>
        <taxon>Eukaryota</taxon>
        <taxon>Viridiplantae</taxon>
        <taxon>Streptophyta</taxon>
        <taxon>Embryophyta</taxon>
        <taxon>Tracheophyta</taxon>
        <taxon>Spermatophyta</taxon>
        <taxon>Magnoliopsida</taxon>
        <taxon>eudicotyledons</taxon>
        <taxon>Gunneridae</taxon>
        <taxon>Pentapetalae</taxon>
        <taxon>rosids</taxon>
        <taxon>fabids</taxon>
        <taxon>Fabales</taxon>
        <taxon>Fabaceae</taxon>
        <taxon>Papilionoideae</taxon>
        <taxon>50 kb inversion clade</taxon>
        <taxon>NPAAA clade</taxon>
        <taxon>Hologalegina</taxon>
        <taxon>IRL clade</taxon>
        <taxon>Fabeae</taxon>
        <taxon>Lathyrus</taxon>
    </lineage>
</organism>
<dbReference type="EMBL" id="JAMSHJ010000005">
    <property type="protein sequence ID" value="KAI5404727.1"/>
    <property type="molecule type" value="Genomic_DNA"/>
</dbReference>
<proteinExistence type="predicted"/>
<reference evidence="3 4" key="1">
    <citation type="journal article" date="2022" name="Nat. Genet.">
        <title>Improved pea reference genome and pan-genome highlight genomic features and evolutionary characteristics.</title>
        <authorList>
            <person name="Yang T."/>
            <person name="Liu R."/>
            <person name="Luo Y."/>
            <person name="Hu S."/>
            <person name="Wang D."/>
            <person name="Wang C."/>
            <person name="Pandey M.K."/>
            <person name="Ge S."/>
            <person name="Xu Q."/>
            <person name="Li N."/>
            <person name="Li G."/>
            <person name="Huang Y."/>
            <person name="Saxena R.K."/>
            <person name="Ji Y."/>
            <person name="Li M."/>
            <person name="Yan X."/>
            <person name="He Y."/>
            <person name="Liu Y."/>
            <person name="Wang X."/>
            <person name="Xiang C."/>
            <person name="Varshney R.K."/>
            <person name="Ding H."/>
            <person name="Gao S."/>
            <person name="Zong X."/>
        </authorList>
    </citation>
    <scope>NUCLEOTIDE SEQUENCE [LARGE SCALE GENOMIC DNA]</scope>
    <source>
        <strain evidence="3 4">cv. Zhongwan 6</strain>
    </source>
</reference>
<comment type="caution">
    <text evidence="3">The sequence shown here is derived from an EMBL/GenBank/DDBJ whole genome shotgun (WGS) entry which is preliminary data.</text>
</comment>
<dbReference type="InterPro" id="IPR054722">
    <property type="entry name" value="PolX-like_BBD"/>
</dbReference>
<dbReference type="Pfam" id="PF22936">
    <property type="entry name" value="Pol_BBD"/>
    <property type="match status" value="1"/>
</dbReference>
<gene>
    <name evidence="3" type="ORF">KIW84_051762</name>
</gene>
<feature type="compositionally biased region" description="Low complexity" evidence="1">
    <location>
        <begin position="170"/>
        <end position="182"/>
    </location>
</feature>
<evidence type="ECO:0000313" key="3">
    <source>
        <dbReference type="EMBL" id="KAI5404727.1"/>
    </source>
</evidence>
<protein>
    <recommendedName>
        <fullName evidence="2">Retrovirus-related Pol polyprotein from transposon TNT 1-94-like beta-barrel domain-containing protein</fullName>
    </recommendedName>
</protein>
<dbReference type="Gramene" id="Psat05G0176200-T1">
    <property type="protein sequence ID" value="KAI5404727.1"/>
    <property type="gene ID" value="KIW84_051762"/>
</dbReference>
<dbReference type="Proteomes" id="UP001058974">
    <property type="component" value="Chromosome 5"/>
</dbReference>
<keyword evidence="4" id="KW-1185">Reference proteome</keyword>
<sequence>MNSHSTTQNGKHANLWILDTGAIDHISFDKTAFHTCFNIILVHVNLPDGSHITTSMSDSVTVSPSLTLHNVLYIPNFHVNLISIAKLVNNNNCYIHFTADTCQIMHNLSKAMIGTTRMQKGLLTKQNLTIGPENVCSLVTKMPQKENDTPAGPVESIISPLSNIQHTEHITSSSHSPIHSTEMYSPMDNTQSAQPSPNSCNPISSIPPTAFTDNTLPPTILTDNPNNI</sequence>
<feature type="compositionally biased region" description="Polar residues" evidence="1">
    <location>
        <begin position="211"/>
        <end position="228"/>
    </location>
</feature>
<evidence type="ECO:0000256" key="1">
    <source>
        <dbReference type="SAM" id="MobiDB-lite"/>
    </source>
</evidence>
<accession>A0A9D4WMY2</accession>